<reference evidence="2" key="3">
    <citation type="journal article" date="2017" name="Nature">
        <title>Genome sequence of the progenitor of the wheat D genome Aegilops tauschii.</title>
        <authorList>
            <person name="Luo M.C."/>
            <person name="Gu Y.Q."/>
            <person name="Puiu D."/>
            <person name="Wang H."/>
            <person name="Twardziok S.O."/>
            <person name="Deal K.R."/>
            <person name="Huo N."/>
            <person name="Zhu T."/>
            <person name="Wang L."/>
            <person name="Wang Y."/>
            <person name="McGuire P.E."/>
            <person name="Liu S."/>
            <person name="Long H."/>
            <person name="Ramasamy R.K."/>
            <person name="Rodriguez J.C."/>
            <person name="Van S.L."/>
            <person name="Yuan L."/>
            <person name="Wang Z."/>
            <person name="Xia Z."/>
            <person name="Xiao L."/>
            <person name="Anderson O.D."/>
            <person name="Ouyang S."/>
            <person name="Liang Y."/>
            <person name="Zimin A.V."/>
            <person name="Pertea G."/>
            <person name="Qi P."/>
            <person name="Bennetzen J.L."/>
            <person name="Dai X."/>
            <person name="Dawson M.W."/>
            <person name="Muller H.G."/>
            <person name="Kugler K."/>
            <person name="Rivarola-Duarte L."/>
            <person name="Spannagl M."/>
            <person name="Mayer K.F.X."/>
            <person name="Lu F.H."/>
            <person name="Bevan M.W."/>
            <person name="Leroy P."/>
            <person name="Li P."/>
            <person name="You F.M."/>
            <person name="Sun Q."/>
            <person name="Liu Z."/>
            <person name="Lyons E."/>
            <person name="Wicker T."/>
            <person name="Salzberg S.L."/>
            <person name="Devos K.M."/>
            <person name="Dvorak J."/>
        </authorList>
    </citation>
    <scope>NUCLEOTIDE SEQUENCE [LARGE SCALE GENOMIC DNA]</scope>
    <source>
        <strain evidence="2">cv. AL8/78</strain>
    </source>
</reference>
<feature type="region of interest" description="Disordered" evidence="1">
    <location>
        <begin position="95"/>
        <end position="129"/>
    </location>
</feature>
<evidence type="ECO:0000256" key="1">
    <source>
        <dbReference type="SAM" id="MobiDB-lite"/>
    </source>
</evidence>
<accession>A0A453SQZ4</accession>
<organism evidence="2 3">
    <name type="scientific">Aegilops tauschii subsp. strangulata</name>
    <name type="common">Goatgrass</name>
    <dbReference type="NCBI Taxonomy" id="200361"/>
    <lineage>
        <taxon>Eukaryota</taxon>
        <taxon>Viridiplantae</taxon>
        <taxon>Streptophyta</taxon>
        <taxon>Embryophyta</taxon>
        <taxon>Tracheophyta</taxon>
        <taxon>Spermatophyta</taxon>
        <taxon>Magnoliopsida</taxon>
        <taxon>Liliopsida</taxon>
        <taxon>Poales</taxon>
        <taxon>Poaceae</taxon>
        <taxon>BOP clade</taxon>
        <taxon>Pooideae</taxon>
        <taxon>Triticodae</taxon>
        <taxon>Triticeae</taxon>
        <taxon>Triticinae</taxon>
        <taxon>Aegilops</taxon>
    </lineage>
</organism>
<reference evidence="2" key="4">
    <citation type="submission" date="2019-03" db="UniProtKB">
        <authorList>
            <consortium name="EnsemblPlants"/>
        </authorList>
    </citation>
    <scope>IDENTIFICATION</scope>
</reference>
<reference evidence="3" key="2">
    <citation type="journal article" date="2017" name="Nat. Plants">
        <title>The Aegilops tauschii genome reveals multiple impacts of transposons.</title>
        <authorList>
            <person name="Zhao G."/>
            <person name="Zou C."/>
            <person name="Li K."/>
            <person name="Wang K."/>
            <person name="Li T."/>
            <person name="Gao L."/>
            <person name="Zhang X."/>
            <person name="Wang H."/>
            <person name="Yang Z."/>
            <person name="Liu X."/>
            <person name="Jiang W."/>
            <person name="Mao L."/>
            <person name="Kong X."/>
            <person name="Jiao Y."/>
            <person name="Jia J."/>
        </authorList>
    </citation>
    <scope>NUCLEOTIDE SEQUENCE [LARGE SCALE GENOMIC DNA]</scope>
    <source>
        <strain evidence="3">cv. AL8/78</strain>
    </source>
</reference>
<dbReference type="AlphaFoldDB" id="A0A453SQZ4"/>
<reference evidence="3" key="1">
    <citation type="journal article" date="2014" name="Science">
        <title>Ancient hybridizations among the ancestral genomes of bread wheat.</title>
        <authorList>
            <consortium name="International Wheat Genome Sequencing Consortium,"/>
            <person name="Marcussen T."/>
            <person name="Sandve S.R."/>
            <person name="Heier L."/>
            <person name="Spannagl M."/>
            <person name="Pfeifer M."/>
            <person name="Jakobsen K.S."/>
            <person name="Wulff B.B."/>
            <person name="Steuernagel B."/>
            <person name="Mayer K.F."/>
            <person name="Olsen O.A."/>
        </authorList>
    </citation>
    <scope>NUCLEOTIDE SEQUENCE [LARGE SCALE GENOMIC DNA]</scope>
    <source>
        <strain evidence="3">cv. AL8/78</strain>
    </source>
</reference>
<evidence type="ECO:0000313" key="2">
    <source>
        <dbReference type="EnsemblPlants" id="AET7Gv21033500.4"/>
    </source>
</evidence>
<protein>
    <submittedName>
        <fullName evidence="2">Uncharacterized protein</fullName>
    </submittedName>
</protein>
<proteinExistence type="predicted"/>
<keyword evidence="3" id="KW-1185">Reference proteome</keyword>
<evidence type="ECO:0000313" key="3">
    <source>
        <dbReference type="Proteomes" id="UP000015105"/>
    </source>
</evidence>
<reference evidence="2" key="5">
    <citation type="journal article" date="2021" name="G3 (Bethesda)">
        <title>Aegilops tauschii genome assembly Aet v5.0 features greater sequence contiguity and improved annotation.</title>
        <authorList>
            <person name="Wang L."/>
            <person name="Zhu T."/>
            <person name="Rodriguez J.C."/>
            <person name="Deal K.R."/>
            <person name="Dubcovsky J."/>
            <person name="McGuire P.E."/>
            <person name="Lux T."/>
            <person name="Spannagl M."/>
            <person name="Mayer K.F.X."/>
            <person name="Baldrich P."/>
            <person name="Meyers B.C."/>
            <person name="Huo N."/>
            <person name="Gu Y.Q."/>
            <person name="Zhou H."/>
            <person name="Devos K.M."/>
            <person name="Bennetzen J.L."/>
            <person name="Unver T."/>
            <person name="Budak H."/>
            <person name="Gulick P.J."/>
            <person name="Galiba G."/>
            <person name="Kalapos B."/>
            <person name="Nelson D.R."/>
            <person name="Li P."/>
            <person name="You F.M."/>
            <person name="Luo M.C."/>
            <person name="Dvorak J."/>
        </authorList>
    </citation>
    <scope>NUCLEOTIDE SEQUENCE [LARGE SCALE GENOMIC DNA]</scope>
    <source>
        <strain evidence="2">cv. AL8/78</strain>
    </source>
</reference>
<name>A0A453SQZ4_AEGTS</name>
<dbReference type="Gramene" id="AET7Gv21033500.4">
    <property type="protein sequence ID" value="AET7Gv21033500.4"/>
    <property type="gene ID" value="AET7Gv21033500"/>
</dbReference>
<feature type="compositionally biased region" description="Basic residues" evidence="1">
    <location>
        <begin position="105"/>
        <end position="125"/>
    </location>
</feature>
<sequence length="221" mass="24756">LLIDPAHVQPSSLSLVQPSSYPSNGIEGMRGCHPHPPPSIAYKTHNLHPARLTQTHRNIIPSAQEFRDPDDDGVRSQENSRVLCAATAAAACRRGPRGGQLLPGRGHHVGRRARQDPRRRRRPHAVPRPGLRLRFPVQEPVPVRPVRHADQARPRRLRRHRRHFLPVVAGFGARRDRLRVPGERERAALHGAHQRVQPGQGRPGAAVPHVDKISCMNRMQV</sequence>
<dbReference type="Proteomes" id="UP000015105">
    <property type="component" value="Chromosome 7D"/>
</dbReference>
<feature type="compositionally biased region" description="Low complexity" evidence="1">
    <location>
        <begin position="95"/>
        <end position="104"/>
    </location>
</feature>
<dbReference type="EnsemblPlants" id="AET7Gv21033500.4">
    <property type="protein sequence ID" value="AET7Gv21033500.4"/>
    <property type="gene ID" value="AET7Gv21033500"/>
</dbReference>